<gene>
    <name evidence="1" type="ORF">BD310DRAFT_325044</name>
</gene>
<dbReference type="AlphaFoldDB" id="A0A4Q9PAH2"/>
<proteinExistence type="predicted"/>
<reference evidence="1 2" key="1">
    <citation type="submission" date="2019-01" db="EMBL/GenBank/DDBJ databases">
        <title>Draft genome sequences of three monokaryotic isolates of the white-rot basidiomycete fungus Dichomitus squalens.</title>
        <authorList>
            <consortium name="DOE Joint Genome Institute"/>
            <person name="Lopez S.C."/>
            <person name="Andreopoulos B."/>
            <person name="Pangilinan J."/>
            <person name="Lipzen A."/>
            <person name="Riley R."/>
            <person name="Ahrendt S."/>
            <person name="Ng V."/>
            <person name="Barry K."/>
            <person name="Daum C."/>
            <person name="Grigoriev I.V."/>
            <person name="Hilden K.S."/>
            <person name="Makela M.R."/>
            <person name="de Vries R.P."/>
        </authorList>
    </citation>
    <scope>NUCLEOTIDE SEQUENCE [LARGE SCALE GENOMIC DNA]</scope>
    <source>
        <strain evidence="1 2">CBS 464.89</strain>
    </source>
</reference>
<name>A0A4Q9PAH2_9APHY</name>
<sequence length="219" mass="25054">MLPSARTRVRRVVPGPWATELVADTRRRPGLAFVRAASDARGYASRLTRERDGLLREDRASSVLVAWREGKVRYVPCKFKQHRQIARATSRHLAIQSTNSRSCMRAGKVYNPVRTRYRKVRTARNIHRAHGNTYCSKRPAVLENRGAIAGYMLIPCIAPTSATALGPPEAESEWRNGAGSLRRTKYAHQFPSLLDLRIRRQRKTSREKRKTRLRQAWPS</sequence>
<accession>A0A4Q9PAH2</accession>
<dbReference type="Proteomes" id="UP000292082">
    <property type="component" value="Unassembled WGS sequence"/>
</dbReference>
<evidence type="ECO:0000313" key="2">
    <source>
        <dbReference type="Proteomes" id="UP000292082"/>
    </source>
</evidence>
<keyword evidence="2" id="KW-1185">Reference proteome</keyword>
<organism evidence="1 2">
    <name type="scientific">Dichomitus squalens</name>
    <dbReference type="NCBI Taxonomy" id="114155"/>
    <lineage>
        <taxon>Eukaryota</taxon>
        <taxon>Fungi</taxon>
        <taxon>Dikarya</taxon>
        <taxon>Basidiomycota</taxon>
        <taxon>Agaricomycotina</taxon>
        <taxon>Agaricomycetes</taxon>
        <taxon>Polyporales</taxon>
        <taxon>Polyporaceae</taxon>
        <taxon>Dichomitus</taxon>
    </lineage>
</organism>
<dbReference type="EMBL" id="ML145294">
    <property type="protein sequence ID" value="TBU51679.1"/>
    <property type="molecule type" value="Genomic_DNA"/>
</dbReference>
<protein>
    <submittedName>
        <fullName evidence="1">Uncharacterized protein</fullName>
    </submittedName>
</protein>
<evidence type="ECO:0000313" key="1">
    <source>
        <dbReference type="EMBL" id="TBU51679.1"/>
    </source>
</evidence>